<dbReference type="GO" id="GO:0005524">
    <property type="term" value="F:ATP binding"/>
    <property type="evidence" value="ECO:0007669"/>
    <property type="project" value="UniProtKB-KW"/>
</dbReference>
<dbReference type="Proteomes" id="UP001199424">
    <property type="component" value="Unassembled WGS sequence"/>
</dbReference>
<dbReference type="Gene3D" id="3.40.50.300">
    <property type="entry name" value="P-loop containing nucleotide triphosphate hydrolases"/>
    <property type="match status" value="1"/>
</dbReference>
<dbReference type="EMBL" id="JAJEQC010000022">
    <property type="protein sequence ID" value="MCC2137983.1"/>
    <property type="molecule type" value="Genomic_DNA"/>
</dbReference>
<dbReference type="InterPro" id="IPR017871">
    <property type="entry name" value="ABC_transporter-like_CS"/>
</dbReference>
<evidence type="ECO:0000259" key="5">
    <source>
        <dbReference type="PROSITE" id="PS50893"/>
    </source>
</evidence>
<comment type="caution">
    <text evidence="6">The sequence shown here is derived from an EMBL/GenBank/DDBJ whole genome shotgun (WGS) entry which is preliminary data.</text>
</comment>
<dbReference type="GO" id="GO:0016887">
    <property type="term" value="F:ATP hydrolysis activity"/>
    <property type="evidence" value="ECO:0007669"/>
    <property type="project" value="InterPro"/>
</dbReference>
<dbReference type="InterPro" id="IPR003593">
    <property type="entry name" value="AAA+_ATPase"/>
</dbReference>
<keyword evidence="7" id="KW-1185">Reference proteome</keyword>
<dbReference type="SMART" id="SM00382">
    <property type="entry name" value="AAA"/>
    <property type="match status" value="1"/>
</dbReference>
<dbReference type="SUPFAM" id="SSF52540">
    <property type="entry name" value="P-loop containing nucleoside triphosphate hydrolases"/>
    <property type="match status" value="1"/>
</dbReference>
<evidence type="ECO:0000313" key="6">
    <source>
        <dbReference type="EMBL" id="MCC2137983.1"/>
    </source>
</evidence>
<keyword evidence="2" id="KW-0813">Transport</keyword>
<gene>
    <name evidence="6" type="ORF">LKD31_13370</name>
</gene>
<evidence type="ECO:0000256" key="2">
    <source>
        <dbReference type="ARBA" id="ARBA00022448"/>
    </source>
</evidence>
<dbReference type="PROSITE" id="PS00211">
    <property type="entry name" value="ABC_TRANSPORTER_1"/>
    <property type="match status" value="1"/>
</dbReference>
<protein>
    <submittedName>
        <fullName evidence="6">ATP-binding cassette domain-containing protein</fullName>
    </submittedName>
</protein>
<name>A0AAE3APV0_9FIRM</name>
<dbReference type="PANTHER" id="PTHR43335">
    <property type="entry name" value="ABC TRANSPORTER, ATP-BINDING PROTEIN"/>
    <property type="match status" value="1"/>
</dbReference>
<keyword evidence="4 6" id="KW-0067">ATP-binding</keyword>
<dbReference type="Pfam" id="PF00005">
    <property type="entry name" value="ABC_tran"/>
    <property type="match status" value="1"/>
</dbReference>
<feature type="domain" description="ABC transporter" evidence="5">
    <location>
        <begin position="5"/>
        <end position="210"/>
    </location>
</feature>
<dbReference type="PANTHER" id="PTHR43335:SF4">
    <property type="entry name" value="ABC TRANSPORTER, ATP-BINDING PROTEIN"/>
    <property type="match status" value="1"/>
</dbReference>
<comment type="similarity">
    <text evidence="1">Belongs to the ABC transporter superfamily.</text>
</comment>
<dbReference type="InterPro" id="IPR027417">
    <property type="entry name" value="P-loop_NTPase"/>
</dbReference>
<proteinExistence type="inferred from homology"/>
<evidence type="ECO:0000256" key="4">
    <source>
        <dbReference type="ARBA" id="ARBA00022840"/>
    </source>
</evidence>
<dbReference type="PROSITE" id="PS50893">
    <property type="entry name" value="ABC_TRANSPORTER_2"/>
    <property type="match status" value="1"/>
</dbReference>
<accession>A0AAE3APV0</accession>
<evidence type="ECO:0000256" key="3">
    <source>
        <dbReference type="ARBA" id="ARBA00022741"/>
    </source>
</evidence>
<dbReference type="InterPro" id="IPR003439">
    <property type="entry name" value="ABC_transporter-like_ATP-bd"/>
</dbReference>
<evidence type="ECO:0000313" key="7">
    <source>
        <dbReference type="Proteomes" id="UP001199424"/>
    </source>
</evidence>
<dbReference type="RefSeq" id="WP_308450096.1">
    <property type="nucleotide sequence ID" value="NZ_JAJEQC010000022.1"/>
</dbReference>
<evidence type="ECO:0000256" key="1">
    <source>
        <dbReference type="ARBA" id="ARBA00005417"/>
    </source>
</evidence>
<organism evidence="6 7">
    <name type="scientific">Hominenteromicrobium mulieris</name>
    <dbReference type="NCBI Taxonomy" id="2885357"/>
    <lineage>
        <taxon>Bacteria</taxon>
        <taxon>Bacillati</taxon>
        <taxon>Bacillota</taxon>
        <taxon>Clostridia</taxon>
        <taxon>Eubacteriales</taxon>
        <taxon>Oscillospiraceae</taxon>
        <taxon>Hominenteromicrobium</taxon>
    </lineage>
</organism>
<reference evidence="6" key="1">
    <citation type="submission" date="2021-10" db="EMBL/GenBank/DDBJ databases">
        <title>Anaerobic single-cell dispensing facilitates the cultivation of human gut bacteria.</title>
        <authorList>
            <person name="Afrizal A."/>
        </authorList>
    </citation>
    <scope>NUCLEOTIDE SEQUENCE</scope>
    <source>
        <strain evidence="6">CLA-AA-H250</strain>
    </source>
</reference>
<keyword evidence="3" id="KW-0547">Nucleotide-binding</keyword>
<dbReference type="AlphaFoldDB" id="A0AAE3APV0"/>
<sequence>METCIEVQNVVKRFRDQVVLKNVSISFEKGKIHGIVGRNGSGKTVLFKCICGLMHPEEGVILVNGKRVGRDVDMPEDIGAIIEAPGFLPNYSGYKNLRFLANIRRKIGKEEILNVLKTVGLDPESRKHVGKYSLGMRQRLGIAQAIMEDPEILILDEPMNGLDNAGVQDIRALLLELKAQGKTILLASHNHEDIAALCDTVHEMDGGVLE</sequence>